<dbReference type="AlphaFoldDB" id="A0A830G5Y0"/>
<gene>
    <name evidence="2" type="ORF">GCM10009017_27330</name>
</gene>
<name>A0A830G5Y0_9EURY</name>
<evidence type="ECO:0000256" key="1">
    <source>
        <dbReference type="SAM" id="MobiDB-lite"/>
    </source>
</evidence>
<sequence length="100" mass="10885">MLEDGYARFYDSSFSNRSDFADAEQQAQLLSIGLWDFDETTQSTTTRGESDDVPPPPPDGDYDCSDFGTQAQAQQALDQTAGDPHRLDGNGDSEACESLP</sequence>
<keyword evidence="3" id="KW-1185">Reference proteome</keyword>
<dbReference type="Proteomes" id="UP000614609">
    <property type="component" value="Unassembled WGS sequence"/>
</dbReference>
<proteinExistence type="predicted"/>
<organism evidence="2 3">
    <name type="scientific">Halarchaeum rubridurum</name>
    <dbReference type="NCBI Taxonomy" id="489911"/>
    <lineage>
        <taxon>Archaea</taxon>
        <taxon>Methanobacteriati</taxon>
        <taxon>Methanobacteriota</taxon>
        <taxon>Stenosarchaea group</taxon>
        <taxon>Halobacteria</taxon>
        <taxon>Halobacteriales</taxon>
        <taxon>Halobacteriaceae</taxon>
    </lineage>
</organism>
<comment type="caution">
    <text evidence="2">The sequence shown here is derived from an EMBL/GenBank/DDBJ whole genome shotgun (WGS) entry which is preliminary data.</text>
</comment>
<feature type="region of interest" description="Disordered" evidence="1">
    <location>
        <begin position="40"/>
        <end position="100"/>
    </location>
</feature>
<protein>
    <recommendedName>
        <fullName evidence="4">Excalibur calcium-binding domain-containing protein</fullName>
    </recommendedName>
</protein>
<evidence type="ECO:0008006" key="4">
    <source>
        <dbReference type="Google" id="ProtNLM"/>
    </source>
</evidence>
<evidence type="ECO:0000313" key="2">
    <source>
        <dbReference type="EMBL" id="GGM75929.1"/>
    </source>
</evidence>
<dbReference type="EMBL" id="BMOO01000010">
    <property type="protein sequence ID" value="GGM75929.1"/>
    <property type="molecule type" value="Genomic_DNA"/>
</dbReference>
<feature type="compositionally biased region" description="Low complexity" evidence="1">
    <location>
        <begin position="68"/>
        <end position="82"/>
    </location>
</feature>
<reference evidence="2" key="1">
    <citation type="journal article" date="2014" name="Int. J. Syst. Evol. Microbiol.">
        <title>Complete genome sequence of Corynebacterium casei LMG S-19264T (=DSM 44701T), isolated from a smear-ripened cheese.</title>
        <authorList>
            <consortium name="US DOE Joint Genome Institute (JGI-PGF)"/>
            <person name="Walter F."/>
            <person name="Albersmeier A."/>
            <person name="Kalinowski J."/>
            <person name="Ruckert C."/>
        </authorList>
    </citation>
    <scope>NUCLEOTIDE SEQUENCE</scope>
    <source>
        <strain evidence="2">JCM 16108</strain>
    </source>
</reference>
<reference evidence="2" key="2">
    <citation type="submission" date="2020-09" db="EMBL/GenBank/DDBJ databases">
        <authorList>
            <person name="Sun Q."/>
            <person name="Ohkuma M."/>
        </authorList>
    </citation>
    <scope>NUCLEOTIDE SEQUENCE</scope>
    <source>
        <strain evidence="2">JCM 16108</strain>
    </source>
</reference>
<evidence type="ECO:0000313" key="3">
    <source>
        <dbReference type="Proteomes" id="UP000614609"/>
    </source>
</evidence>
<accession>A0A830G5Y0</accession>